<sequence length="422" mass="46604">MSDLKKMYSQIVADEFPETLKISLGEHEICYKKRTWNMDGEIRGLRYGENPDQPAALYAMESGKLALGNKKWRSAKSGISSMLTEKQMIQAGKHPGKTNLTDVDNAANILQYLTKKPAATILKHNNPCGTAWQSSLEEAMHKAFWADRIAAFGGAVVVNRALDKATAELISSQYFEVVAAPSFEEGAVDILKARKNLRIMELPQLGRLEEYCGIPFLDIKSLMDGGLILQQSFVNRIRTAQDFIPATAMDKEGKSYATRTASPEEVEDLLFAWAVEAGVTSNSVIFVKDGTTVGIGTGEQDRVGCVELTVHKAYTKFADSIIYHRHQKSLYEWQLLALKDKKAKEELDEVMAETAEKKGGLIGTRMVSDGFFPFRDGVDTAAAQGISAIAQPGGSLRDFEVIEACNEKNIAMLFTGQRSFKH</sequence>
<dbReference type="PANTHER" id="PTHR11692">
    <property type="entry name" value="BIFUNCTIONAL PURINE BIOSYNTHESIS PROTEIN PURH"/>
    <property type="match status" value="1"/>
</dbReference>
<dbReference type="Gene3D" id="3.40.140.20">
    <property type="match status" value="2"/>
</dbReference>
<dbReference type="InterPro" id="IPR002695">
    <property type="entry name" value="PurH-like"/>
</dbReference>
<dbReference type="InterPro" id="IPR024051">
    <property type="entry name" value="AICAR_Tfase_dup_dom_sf"/>
</dbReference>
<dbReference type="Pfam" id="PF01808">
    <property type="entry name" value="AICARFT_IMPCHas"/>
    <property type="match status" value="1"/>
</dbReference>
<protein>
    <submittedName>
        <fullName evidence="1">IMP cyclohydrolase</fullName>
    </submittedName>
</protein>
<dbReference type="SUPFAM" id="SSF53927">
    <property type="entry name" value="Cytidine deaminase-like"/>
    <property type="match status" value="1"/>
</dbReference>
<evidence type="ECO:0000313" key="2">
    <source>
        <dbReference type="Proteomes" id="UP001058120"/>
    </source>
</evidence>
<proteinExistence type="predicted"/>
<accession>A0ABY5Y034</accession>
<name>A0ABY5Y034_9BACT</name>
<reference evidence="1" key="1">
    <citation type="submission" date="2020-12" db="EMBL/GenBank/DDBJ databases">
        <title>Taurinivorans muris gen. nov., sp. nov., fundamental and realized metabolic niche of a ubiquitous sulfidogenic bacterium in the murine intestine.</title>
        <authorList>
            <person name="Ye H."/>
            <person name="Hanson B.T."/>
            <person name="Loy A."/>
        </authorList>
    </citation>
    <scope>NUCLEOTIDE SEQUENCE</scope>
    <source>
        <strain evidence="1">LT0009</strain>
    </source>
</reference>
<evidence type="ECO:0000313" key="1">
    <source>
        <dbReference type="EMBL" id="UWX05508.1"/>
    </source>
</evidence>
<dbReference type="PANTHER" id="PTHR11692:SF0">
    <property type="entry name" value="BIFUNCTIONAL PURINE BIOSYNTHESIS PROTEIN ATIC"/>
    <property type="match status" value="1"/>
</dbReference>
<dbReference type="SMART" id="SM00798">
    <property type="entry name" value="AICARFT_IMPCHas"/>
    <property type="match status" value="1"/>
</dbReference>
<dbReference type="RefSeq" id="WP_334315091.1">
    <property type="nucleotide sequence ID" value="NZ_CP065938.1"/>
</dbReference>
<dbReference type="Proteomes" id="UP001058120">
    <property type="component" value="Chromosome"/>
</dbReference>
<dbReference type="EMBL" id="CP065938">
    <property type="protein sequence ID" value="UWX05508.1"/>
    <property type="molecule type" value="Genomic_DNA"/>
</dbReference>
<keyword evidence="2" id="KW-1185">Reference proteome</keyword>
<gene>
    <name evidence="1" type="ORF">JBF11_08680</name>
</gene>
<dbReference type="InterPro" id="IPR016193">
    <property type="entry name" value="Cytidine_deaminase-like"/>
</dbReference>
<organism evidence="1 2">
    <name type="scientific">Taurinivorans muris</name>
    <dbReference type="NCBI Taxonomy" id="2787751"/>
    <lineage>
        <taxon>Bacteria</taxon>
        <taxon>Pseudomonadati</taxon>
        <taxon>Thermodesulfobacteriota</taxon>
        <taxon>Desulfovibrionia</taxon>
        <taxon>Desulfovibrionales</taxon>
        <taxon>Desulfovibrionaceae</taxon>
        <taxon>Taurinivorans</taxon>
    </lineage>
</organism>